<proteinExistence type="inferred from homology"/>
<dbReference type="Gene3D" id="1.10.287.110">
    <property type="entry name" value="DnaJ domain"/>
    <property type="match status" value="1"/>
</dbReference>
<dbReference type="CDD" id="cd07316">
    <property type="entry name" value="terB_like_DjlA"/>
    <property type="match status" value="1"/>
</dbReference>
<feature type="domain" description="J" evidence="10">
    <location>
        <begin position="203"/>
        <end position="270"/>
    </location>
</feature>
<sequence length="270" mass="29989">MVWGKVLGGFFGYLLLRWPGIFLGVLIGHWFDKALEQNMRQGGGAAMQKSFIDTLFAVLGHLAKSKGRVTEQDINYVSALMQHLKLNESAQAQAQEAFREGKKADYPLVTKVSAFRRQVGWRKDLLQIFVEQILVVALHDGKLEQAEYDVLLRVTQALGFRRAQLDLWLQMAQAGQRFRGGQGGGAGYQGSGPSQSPGERLDDAYAILGVTRQASFAEVKKAYRKLMAKHHPDKLAAQGLPPEMRESAQEKAQEIQAAYELIKSQQGSES</sequence>
<comment type="caution">
    <text evidence="11">The sequence shown here is derived from an EMBL/GenBank/DDBJ whole genome shotgun (WGS) entry which is preliminary data.</text>
</comment>
<keyword evidence="3 7" id="KW-0812">Transmembrane</keyword>
<evidence type="ECO:0000256" key="9">
    <source>
        <dbReference type="SAM" id="Phobius"/>
    </source>
</evidence>
<gene>
    <name evidence="7" type="primary">djlA</name>
    <name evidence="11" type="ORF">CWI70_11810</name>
</gene>
<keyword evidence="2 7" id="KW-0997">Cell inner membrane</keyword>
<dbReference type="Pfam" id="PF05099">
    <property type="entry name" value="TerB"/>
    <property type="match status" value="1"/>
</dbReference>
<comment type="function">
    <text evidence="7">Regulatory DnaK co-chaperone. Direct interaction between DnaK and DjlA is needed for the induction of the wcaABCDE operon, involved in the synthesis of a colanic acid polysaccharide capsule, possibly through activation of the RcsB/RcsC phosphotransfer signaling pathway. The colanic acid capsule may help the bacterium survive conditions outside the host.</text>
</comment>
<dbReference type="EMBL" id="PIPX01000003">
    <property type="protein sequence ID" value="RUO52399.1"/>
    <property type="molecule type" value="Genomic_DNA"/>
</dbReference>
<comment type="domain">
    <text evidence="7">The transmembrane domain is a dimerization domain.</text>
</comment>
<dbReference type="CDD" id="cd06257">
    <property type="entry name" value="DnaJ"/>
    <property type="match status" value="1"/>
</dbReference>
<evidence type="ECO:0000313" key="11">
    <source>
        <dbReference type="EMBL" id="RUO52399.1"/>
    </source>
</evidence>
<evidence type="ECO:0000256" key="8">
    <source>
        <dbReference type="SAM" id="MobiDB-lite"/>
    </source>
</evidence>
<dbReference type="NCBIfam" id="NF006948">
    <property type="entry name" value="PRK09430.1"/>
    <property type="match status" value="1"/>
</dbReference>
<evidence type="ECO:0000256" key="7">
    <source>
        <dbReference type="HAMAP-Rule" id="MF_01153"/>
    </source>
</evidence>
<evidence type="ECO:0000256" key="1">
    <source>
        <dbReference type="ARBA" id="ARBA00022475"/>
    </source>
</evidence>
<dbReference type="RefSeq" id="WP_126773986.1">
    <property type="nucleotide sequence ID" value="NZ_JANQBU010000003.1"/>
</dbReference>
<dbReference type="SUPFAM" id="SSF46565">
    <property type="entry name" value="Chaperone J-domain"/>
    <property type="match status" value="1"/>
</dbReference>
<dbReference type="Pfam" id="PF00226">
    <property type="entry name" value="DnaJ"/>
    <property type="match status" value="1"/>
</dbReference>
<evidence type="ECO:0000256" key="4">
    <source>
        <dbReference type="ARBA" id="ARBA00022989"/>
    </source>
</evidence>
<dbReference type="OrthoDB" id="9782583at2"/>
<feature type="topological domain" description="Cytoplasmic" evidence="7">
    <location>
        <begin position="30"/>
        <end position="270"/>
    </location>
</feature>
<dbReference type="InterPro" id="IPR023749">
    <property type="entry name" value="DjlA"/>
</dbReference>
<evidence type="ECO:0000256" key="6">
    <source>
        <dbReference type="ARBA" id="ARBA00023186"/>
    </source>
</evidence>
<name>A0A432XUM6_9GAMM</name>
<accession>A0A432XUM6</accession>
<dbReference type="InterPro" id="IPR001623">
    <property type="entry name" value="DnaJ_domain"/>
</dbReference>
<dbReference type="Proteomes" id="UP000287649">
    <property type="component" value="Unassembled WGS sequence"/>
</dbReference>
<keyword evidence="1 7" id="KW-1003">Cell membrane</keyword>
<dbReference type="PROSITE" id="PS50076">
    <property type="entry name" value="DNAJ_2"/>
    <property type="match status" value="1"/>
</dbReference>
<feature type="topological domain" description="Periplasmic" evidence="7">
    <location>
        <begin position="1"/>
        <end position="5"/>
    </location>
</feature>
<dbReference type="Gene3D" id="1.10.3680.10">
    <property type="entry name" value="TerB-like"/>
    <property type="match status" value="1"/>
</dbReference>
<dbReference type="GO" id="GO:0005886">
    <property type="term" value="C:plasma membrane"/>
    <property type="evidence" value="ECO:0007669"/>
    <property type="project" value="UniProtKB-SubCell"/>
</dbReference>
<comment type="subunit">
    <text evidence="7">Homodimer.</text>
</comment>
<organism evidence="11 12">
    <name type="scientific">Pseudidiomarina homiensis</name>
    <dbReference type="NCBI Taxonomy" id="364198"/>
    <lineage>
        <taxon>Bacteria</taxon>
        <taxon>Pseudomonadati</taxon>
        <taxon>Pseudomonadota</taxon>
        <taxon>Gammaproteobacteria</taxon>
        <taxon>Alteromonadales</taxon>
        <taxon>Idiomarinaceae</taxon>
        <taxon>Pseudidiomarina</taxon>
    </lineage>
</organism>
<evidence type="ECO:0000256" key="3">
    <source>
        <dbReference type="ARBA" id="ARBA00022692"/>
    </source>
</evidence>
<dbReference type="InterPro" id="IPR007791">
    <property type="entry name" value="DjlA_N"/>
</dbReference>
<dbReference type="InterPro" id="IPR029024">
    <property type="entry name" value="TerB-like"/>
</dbReference>
<keyword evidence="6 7" id="KW-0143">Chaperone</keyword>
<dbReference type="PANTHER" id="PTHR24074">
    <property type="entry name" value="CO-CHAPERONE PROTEIN DJLA"/>
    <property type="match status" value="1"/>
</dbReference>
<evidence type="ECO:0000313" key="12">
    <source>
        <dbReference type="Proteomes" id="UP000287649"/>
    </source>
</evidence>
<protein>
    <recommendedName>
        <fullName evidence="7">Co-chaperone protein DjlA</fullName>
    </recommendedName>
</protein>
<feature type="region of interest" description="Disordered" evidence="8">
    <location>
        <begin position="233"/>
        <end position="252"/>
    </location>
</feature>
<dbReference type="GO" id="GO:0051087">
    <property type="term" value="F:protein-folding chaperone binding"/>
    <property type="evidence" value="ECO:0007669"/>
    <property type="project" value="InterPro"/>
</dbReference>
<comment type="subcellular location">
    <subcellularLocation>
        <location evidence="7">Cell inner membrane</location>
        <topology evidence="7">Single-pass type III membrane protein</topology>
    </subcellularLocation>
</comment>
<keyword evidence="4 7" id="KW-1133">Transmembrane helix</keyword>
<feature type="transmembrane region" description="Helical" evidence="9">
    <location>
        <begin position="6"/>
        <end position="31"/>
    </location>
</feature>
<dbReference type="InterPro" id="IPR036869">
    <property type="entry name" value="J_dom_sf"/>
</dbReference>
<dbReference type="HAMAP" id="MF_01153">
    <property type="entry name" value="DjlA"/>
    <property type="match status" value="1"/>
</dbReference>
<dbReference type="AlphaFoldDB" id="A0A432XUM6"/>
<evidence type="ECO:0000256" key="5">
    <source>
        <dbReference type="ARBA" id="ARBA00023136"/>
    </source>
</evidence>
<feature type="compositionally biased region" description="Basic and acidic residues" evidence="8">
    <location>
        <begin position="243"/>
        <end position="252"/>
    </location>
</feature>
<dbReference type="SMART" id="SM00271">
    <property type="entry name" value="DnaJ"/>
    <property type="match status" value="1"/>
</dbReference>
<reference evidence="12" key="1">
    <citation type="journal article" date="2018" name="Front. Microbiol.">
        <title>Genome-Based Analysis Reveals the Taxonomy and Diversity of the Family Idiomarinaceae.</title>
        <authorList>
            <person name="Liu Y."/>
            <person name="Lai Q."/>
            <person name="Shao Z."/>
        </authorList>
    </citation>
    <scope>NUCLEOTIDE SEQUENCE [LARGE SCALE GENOMIC DNA]</scope>
    <source>
        <strain evidence="12">PO-M2</strain>
    </source>
</reference>
<dbReference type="PRINTS" id="PR00625">
    <property type="entry name" value="JDOMAIN"/>
</dbReference>
<keyword evidence="5 7" id="KW-0472">Membrane</keyword>
<keyword evidence="12" id="KW-1185">Reference proteome</keyword>
<evidence type="ECO:0000259" key="10">
    <source>
        <dbReference type="PROSITE" id="PS50076"/>
    </source>
</evidence>
<dbReference type="InterPro" id="IPR050817">
    <property type="entry name" value="DjlA_DnaK_co-chaperone"/>
</dbReference>
<evidence type="ECO:0000256" key="2">
    <source>
        <dbReference type="ARBA" id="ARBA00022519"/>
    </source>
</evidence>